<keyword evidence="2" id="KW-1185">Reference proteome</keyword>
<dbReference type="Proteomes" id="UP000253314">
    <property type="component" value="Unassembled WGS sequence"/>
</dbReference>
<sequence length="65" mass="7016">MKDNMKSTVGNTVVITINSPVSPKKGKPVTVTSTYTYNPFTPLIHGFVSIPLSSTYETLVEAESP</sequence>
<dbReference type="EMBL" id="QOCW01000005">
    <property type="protein sequence ID" value="RBW70355.1"/>
    <property type="molecule type" value="Genomic_DNA"/>
</dbReference>
<name>A0A366XYY5_9BACI</name>
<dbReference type="RefSeq" id="WP_113805262.1">
    <property type="nucleotide sequence ID" value="NZ_QOCW01000005.1"/>
</dbReference>
<reference evidence="1 2" key="1">
    <citation type="submission" date="2018-07" db="EMBL/GenBank/DDBJ databases">
        <title>Lottiidibacillus patelloidae gen. nov., sp. nov., isolated from the intestinal tract of a marine limpet and the reclassification of B. taeanensis BH030017T, B. algicola KMM 3737T and B. hwajinpoensis SW-72T as genus Lottiidibacillus.</title>
        <authorList>
            <person name="Liu R."/>
            <person name="Huang Z."/>
        </authorList>
    </citation>
    <scope>NUCLEOTIDE SEQUENCE [LARGE SCALE GENOMIC DNA]</scope>
    <source>
        <strain evidence="1 2">BH030017</strain>
    </source>
</reference>
<comment type="caution">
    <text evidence="1">The sequence shown here is derived from an EMBL/GenBank/DDBJ whole genome shotgun (WGS) entry which is preliminary data.</text>
</comment>
<organism evidence="1 2">
    <name type="scientific">Bacillus taeanensis</name>
    <dbReference type="NCBI Taxonomy" id="273032"/>
    <lineage>
        <taxon>Bacteria</taxon>
        <taxon>Bacillati</taxon>
        <taxon>Bacillota</taxon>
        <taxon>Bacilli</taxon>
        <taxon>Bacillales</taxon>
        <taxon>Bacillaceae</taxon>
        <taxon>Bacillus</taxon>
    </lineage>
</organism>
<proteinExistence type="predicted"/>
<evidence type="ECO:0000313" key="1">
    <source>
        <dbReference type="EMBL" id="RBW70355.1"/>
    </source>
</evidence>
<accession>A0A366XYY5</accession>
<gene>
    <name evidence="1" type="ORF">DS031_07260</name>
</gene>
<dbReference type="AlphaFoldDB" id="A0A366XYY5"/>
<evidence type="ECO:0000313" key="2">
    <source>
        <dbReference type="Proteomes" id="UP000253314"/>
    </source>
</evidence>
<protein>
    <submittedName>
        <fullName evidence="1">Uncharacterized protein</fullName>
    </submittedName>
</protein>